<dbReference type="Proteomes" id="UP001224775">
    <property type="component" value="Unassembled WGS sequence"/>
</dbReference>
<sequence length="248" mass="27901">MTYFLERGSKPAQSSPEGNPTVGFQLKSDKSSHDESDNHDILNYIFPEDGRLVGTDAIFTSSPNVTPQFPIDAESNTHKRLDIPTPSIYTDERGEIHNIKANDKRINILYTKKGYLRSGDLHPNEQCDFIFSGKVKIWTLQSDGSTKITDYCAHDFISIPRGVPHVFEFVEDTVMAEWWEPPGFQAWFYKPYRDIVNKNIMGEGGGNGRRKGLEILVNAGEKRWSTVKLALGAVFVGSLGFALGRRSR</sequence>
<proteinExistence type="predicted"/>
<reference evidence="2" key="1">
    <citation type="submission" date="2023-06" db="EMBL/GenBank/DDBJ databases">
        <title>Survivors Of The Sea: Transcriptome response of Skeletonema marinoi to long-term dormancy.</title>
        <authorList>
            <person name="Pinder M.I.M."/>
            <person name="Kourtchenko O."/>
            <person name="Robertson E.K."/>
            <person name="Larsson T."/>
            <person name="Maumus F."/>
            <person name="Osuna-Cruz C.M."/>
            <person name="Vancaester E."/>
            <person name="Stenow R."/>
            <person name="Vandepoele K."/>
            <person name="Ploug H."/>
            <person name="Bruchert V."/>
            <person name="Godhe A."/>
            <person name="Topel M."/>
        </authorList>
    </citation>
    <scope>NUCLEOTIDE SEQUENCE</scope>
    <source>
        <strain evidence="2">R05AC</strain>
    </source>
</reference>
<dbReference type="AlphaFoldDB" id="A0AAD8XYF5"/>
<keyword evidence="3" id="KW-1185">Reference proteome</keyword>
<feature type="compositionally biased region" description="Basic and acidic residues" evidence="1">
    <location>
        <begin position="27"/>
        <end position="38"/>
    </location>
</feature>
<protein>
    <submittedName>
        <fullName evidence="2">Uncharacterized protein</fullName>
    </submittedName>
</protein>
<accession>A0AAD8XYF5</accession>
<organism evidence="2 3">
    <name type="scientific">Skeletonema marinoi</name>
    <dbReference type="NCBI Taxonomy" id="267567"/>
    <lineage>
        <taxon>Eukaryota</taxon>
        <taxon>Sar</taxon>
        <taxon>Stramenopiles</taxon>
        <taxon>Ochrophyta</taxon>
        <taxon>Bacillariophyta</taxon>
        <taxon>Coscinodiscophyceae</taxon>
        <taxon>Thalassiosirophycidae</taxon>
        <taxon>Thalassiosirales</taxon>
        <taxon>Skeletonemataceae</taxon>
        <taxon>Skeletonema</taxon>
        <taxon>Skeletonema marinoi-dohrnii complex</taxon>
    </lineage>
</organism>
<gene>
    <name evidence="2" type="ORF">QTG54_013481</name>
</gene>
<evidence type="ECO:0000256" key="1">
    <source>
        <dbReference type="SAM" id="MobiDB-lite"/>
    </source>
</evidence>
<evidence type="ECO:0000313" key="2">
    <source>
        <dbReference type="EMBL" id="KAK1735775.1"/>
    </source>
</evidence>
<dbReference type="InterPro" id="IPR014710">
    <property type="entry name" value="RmlC-like_jellyroll"/>
</dbReference>
<dbReference type="EMBL" id="JATAAI010000032">
    <property type="protein sequence ID" value="KAK1735775.1"/>
    <property type="molecule type" value="Genomic_DNA"/>
</dbReference>
<evidence type="ECO:0000313" key="3">
    <source>
        <dbReference type="Proteomes" id="UP001224775"/>
    </source>
</evidence>
<name>A0AAD8XYF5_9STRA</name>
<dbReference type="SUPFAM" id="SSF51182">
    <property type="entry name" value="RmlC-like cupins"/>
    <property type="match status" value="1"/>
</dbReference>
<dbReference type="Gene3D" id="2.60.120.10">
    <property type="entry name" value="Jelly Rolls"/>
    <property type="match status" value="1"/>
</dbReference>
<feature type="region of interest" description="Disordered" evidence="1">
    <location>
        <begin position="1"/>
        <end position="38"/>
    </location>
</feature>
<comment type="caution">
    <text evidence="2">The sequence shown here is derived from an EMBL/GenBank/DDBJ whole genome shotgun (WGS) entry which is preliminary data.</text>
</comment>
<dbReference type="InterPro" id="IPR011051">
    <property type="entry name" value="RmlC_Cupin_sf"/>
</dbReference>